<keyword evidence="2" id="KW-1185">Reference proteome</keyword>
<name>A0A108U740_9GAMM</name>
<dbReference type="AlphaFoldDB" id="A0A108U740"/>
<gene>
    <name evidence="1" type="ORF">AZ78_1324</name>
</gene>
<dbReference type="EMBL" id="JAJA02000001">
    <property type="protein sequence ID" value="KWS03775.1"/>
    <property type="molecule type" value="Genomic_DNA"/>
</dbReference>
<evidence type="ECO:0000313" key="1">
    <source>
        <dbReference type="EMBL" id="KWS03775.1"/>
    </source>
</evidence>
<evidence type="ECO:0000313" key="2">
    <source>
        <dbReference type="Proteomes" id="UP000023435"/>
    </source>
</evidence>
<organism evidence="1 2">
    <name type="scientific">Lysobacter capsici AZ78</name>
    <dbReference type="NCBI Taxonomy" id="1444315"/>
    <lineage>
        <taxon>Bacteria</taxon>
        <taxon>Pseudomonadati</taxon>
        <taxon>Pseudomonadota</taxon>
        <taxon>Gammaproteobacteria</taxon>
        <taxon>Lysobacterales</taxon>
        <taxon>Lysobacteraceae</taxon>
        <taxon>Lysobacter</taxon>
    </lineage>
</organism>
<dbReference type="Proteomes" id="UP000023435">
    <property type="component" value="Unassembled WGS sequence"/>
</dbReference>
<reference evidence="1 2" key="1">
    <citation type="journal article" date="2014" name="Genome Announc.">
        <title>Draft Genome Sequence of Lysobacter capsici AZ78, a Bacterium Antagonistic to Plant-Pathogenic Oomycetes.</title>
        <authorList>
            <person name="Puopolo G."/>
            <person name="Sonego P."/>
            <person name="Engelen K."/>
            <person name="Pertot I."/>
        </authorList>
    </citation>
    <scope>NUCLEOTIDE SEQUENCE [LARGE SCALE GENOMIC DNA]</scope>
    <source>
        <strain evidence="1 2">AZ78</strain>
    </source>
</reference>
<protein>
    <submittedName>
        <fullName evidence="1">Uncharacterized protein</fullName>
    </submittedName>
</protein>
<comment type="caution">
    <text evidence="1">The sequence shown here is derived from an EMBL/GenBank/DDBJ whole genome shotgun (WGS) entry which is preliminary data.</text>
</comment>
<accession>A0A108U740</accession>
<proteinExistence type="predicted"/>
<sequence length="72" mass="8053">MDKIFATLAAHDVLLKAMIRTADTDYRRRIANEYTAVADSMRAAFTQGGKAPAGFLEQYDRLIALAKEQVFD</sequence>